<keyword evidence="5" id="KW-1185">Reference proteome</keyword>
<proteinExistence type="predicted"/>
<comment type="caution">
    <text evidence="4">The sequence shown here is derived from an EMBL/GenBank/DDBJ whole genome shotgun (WGS) entry which is preliminary data.</text>
</comment>
<dbReference type="GO" id="GO:0046872">
    <property type="term" value="F:metal ion binding"/>
    <property type="evidence" value="ECO:0007669"/>
    <property type="project" value="UniProtKB-KW"/>
</dbReference>
<evidence type="ECO:0000259" key="3">
    <source>
        <dbReference type="Pfam" id="PF13359"/>
    </source>
</evidence>
<evidence type="ECO:0000256" key="1">
    <source>
        <dbReference type="ARBA" id="ARBA00001968"/>
    </source>
</evidence>
<dbReference type="Pfam" id="PF13359">
    <property type="entry name" value="DDE_Tnp_4"/>
    <property type="match status" value="1"/>
</dbReference>
<name>A0ABD1JXU3_9TELE</name>
<organism evidence="4 5">
    <name type="scientific">Coilia grayii</name>
    <name type="common">Gray's grenadier anchovy</name>
    <dbReference type="NCBI Taxonomy" id="363190"/>
    <lineage>
        <taxon>Eukaryota</taxon>
        <taxon>Metazoa</taxon>
        <taxon>Chordata</taxon>
        <taxon>Craniata</taxon>
        <taxon>Vertebrata</taxon>
        <taxon>Euteleostomi</taxon>
        <taxon>Actinopterygii</taxon>
        <taxon>Neopterygii</taxon>
        <taxon>Teleostei</taxon>
        <taxon>Clupei</taxon>
        <taxon>Clupeiformes</taxon>
        <taxon>Clupeoidei</taxon>
        <taxon>Engraulidae</taxon>
        <taxon>Coilinae</taxon>
        <taxon>Coilia</taxon>
    </lineage>
</organism>
<comment type="cofactor">
    <cofactor evidence="1">
        <name>a divalent metal cation</name>
        <dbReference type="ChEBI" id="CHEBI:60240"/>
    </cofactor>
</comment>
<sequence length="201" mass="21779">MIMIIINTFFYVYIDTWPLVTLSGASASASVGIATVANIVGEVSKAIWDCLVEDFMPVPTKQDWSAIAEGFFQRWNFPNCLGSIDGKHVVIQAPPNSGSLFRNYKHAFSIVLLAVVDADYLFRMVDVGGYGRNSDGGTLNNSPFGEALKDGTLDLPDDCTISGAEHRGLLPHVFVGDEAFPLRAPAASFPWITPHQGQKGV</sequence>
<feature type="domain" description="DDE Tnp4" evidence="3">
    <location>
        <begin position="84"/>
        <end position="184"/>
    </location>
</feature>
<dbReference type="AlphaFoldDB" id="A0ABD1JXU3"/>
<dbReference type="Proteomes" id="UP001591681">
    <property type="component" value="Unassembled WGS sequence"/>
</dbReference>
<gene>
    <name evidence="4" type="ORF">ACEWY4_013913</name>
</gene>
<accession>A0ABD1JXU3</accession>
<dbReference type="InterPro" id="IPR027806">
    <property type="entry name" value="HARBI1_dom"/>
</dbReference>
<dbReference type="EMBL" id="JBHFQA010000011">
    <property type="protein sequence ID" value="KAL2091650.1"/>
    <property type="molecule type" value="Genomic_DNA"/>
</dbReference>
<evidence type="ECO:0000256" key="2">
    <source>
        <dbReference type="ARBA" id="ARBA00022723"/>
    </source>
</evidence>
<keyword evidence="2" id="KW-0479">Metal-binding</keyword>
<protein>
    <recommendedName>
        <fullName evidence="3">DDE Tnp4 domain-containing protein</fullName>
    </recommendedName>
</protein>
<evidence type="ECO:0000313" key="5">
    <source>
        <dbReference type="Proteomes" id="UP001591681"/>
    </source>
</evidence>
<reference evidence="4 5" key="1">
    <citation type="submission" date="2024-09" db="EMBL/GenBank/DDBJ databases">
        <title>A chromosome-level genome assembly of Gray's grenadier anchovy, Coilia grayii.</title>
        <authorList>
            <person name="Fu Z."/>
        </authorList>
    </citation>
    <scope>NUCLEOTIDE SEQUENCE [LARGE SCALE GENOMIC DNA]</scope>
    <source>
        <strain evidence="4">G4</strain>
        <tissue evidence="4">Muscle</tissue>
    </source>
</reference>
<evidence type="ECO:0000313" key="4">
    <source>
        <dbReference type="EMBL" id="KAL2091650.1"/>
    </source>
</evidence>